<reference evidence="1 2" key="1">
    <citation type="submission" date="2016-10" db="EMBL/GenBank/DDBJ databases">
        <authorList>
            <person name="Varghese N."/>
            <person name="Submissions S."/>
        </authorList>
    </citation>
    <scope>NUCLEOTIDE SEQUENCE [LARGE SCALE GENOMIC DNA]</scope>
    <source>
        <strain evidence="1 2">CGMCC 1.7734</strain>
    </source>
</reference>
<evidence type="ECO:0000313" key="1">
    <source>
        <dbReference type="EMBL" id="SEQ41244.1"/>
    </source>
</evidence>
<evidence type="ECO:0000313" key="2">
    <source>
        <dbReference type="Proteomes" id="UP000198733"/>
    </source>
</evidence>
<dbReference type="Pfam" id="PF08963">
    <property type="entry name" value="DUF1878"/>
    <property type="match status" value="1"/>
</dbReference>
<gene>
    <name evidence="1" type="ORF">SAMN05216232_2325</name>
</gene>
<name>A0A1H9FTL3_9BACI</name>
<dbReference type="InterPro" id="IPR015058">
    <property type="entry name" value="DUF1878"/>
</dbReference>
<dbReference type="Proteomes" id="UP000198733">
    <property type="component" value="Unassembled WGS sequence"/>
</dbReference>
<protein>
    <recommendedName>
        <fullName evidence="3">DUF1878 family protein</fullName>
    </recommendedName>
</protein>
<accession>A0A1H9FTL3</accession>
<dbReference type="InterPro" id="IPR035945">
    <property type="entry name" value="YhaI-like_sf"/>
</dbReference>
<evidence type="ECO:0008006" key="3">
    <source>
        <dbReference type="Google" id="ProtNLM"/>
    </source>
</evidence>
<organism evidence="1 2">
    <name type="scientific">Virgibacillus subterraneus</name>
    <dbReference type="NCBI Taxonomy" id="621109"/>
    <lineage>
        <taxon>Bacteria</taxon>
        <taxon>Bacillati</taxon>
        <taxon>Bacillota</taxon>
        <taxon>Bacilli</taxon>
        <taxon>Bacillales</taxon>
        <taxon>Bacillaceae</taxon>
        <taxon>Virgibacillus</taxon>
    </lineage>
</organism>
<proteinExistence type="predicted"/>
<dbReference type="SUPFAM" id="SSF109915">
    <property type="entry name" value="Hypothetical protein YhaI"/>
    <property type="match status" value="1"/>
</dbReference>
<comment type="caution">
    <text evidence="1">The sequence shown here is derived from an EMBL/GenBank/DDBJ whole genome shotgun (WGS) entry which is preliminary data.</text>
</comment>
<dbReference type="EMBL" id="FOEH01000003">
    <property type="protein sequence ID" value="SEQ41244.1"/>
    <property type="molecule type" value="Genomic_DNA"/>
</dbReference>
<sequence length="113" mass="13371">MENIDQNKTTAFHLCLLAKVINIDQFPLIKLLIEKDISQMEFEELMKRLKMLDSQFEEQKEEGFLDFSGLLVHFAGMLSEKLYPNETIYALKKEGYYPSLMNEFIRVLEENEK</sequence>
<dbReference type="Gene3D" id="1.10.3750.10">
    <property type="entry name" value="YhaI-like"/>
    <property type="match status" value="1"/>
</dbReference>
<dbReference type="RefSeq" id="WP_092504450.1">
    <property type="nucleotide sequence ID" value="NZ_FOEH01000003.1"/>
</dbReference>
<keyword evidence="2" id="KW-1185">Reference proteome</keyword>